<comment type="similarity">
    <text evidence="6">Belongs to the RbsD / FucU family. RbsD subfamily.</text>
</comment>
<dbReference type="InterPro" id="IPR023064">
    <property type="entry name" value="D-ribose_pyranase"/>
</dbReference>
<comment type="subunit">
    <text evidence="6">Homodecamer.</text>
</comment>
<evidence type="ECO:0000256" key="1">
    <source>
        <dbReference type="ARBA" id="ARBA00000223"/>
    </source>
</evidence>
<dbReference type="RefSeq" id="WP_186888831.1">
    <property type="nucleotide sequence ID" value="NZ_JACONZ010000005.1"/>
</dbReference>
<evidence type="ECO:0000256" key="6">
    <source>
        <dbReference type="HAMAP-Rule" id="MF_01661"/>
    </source>
</evidence>
<comment type="catalytic activity">
    <reaction evidence="1 6">
        <text>beta-D-ribopyranose = beta-D-ribofuranose</text>
        <dbReference type="Rhea" id="RHEA:25432"/>
        <dbReference type="ChEBI" id="CHEBI:27476"/>
        <dbReference type="ChEBI" id="CHEBI:47002"/>
        <dbReference type="EC" id="5.4.99.62"/>
    </reaction>
</comment>
<gene>
    <name evidence="6 7" type="primary">rbsD</name>
    <name evidence="7" type="ORF">H8S23_13240</name>
</gene>
<reference evidence="7" key="1">
    <citation type="submission" date="2020-08" db="EMBL/GenBank/DDBJ databases">
        <title>Genome public.</title>
        <authorList>
            <person name="Liu C."/>
            <person name="Sun Q."/>
        </authorList>
    </citation>
    <scope>NUCLEOTIDE SEQUENCE</scope>
    <source>
        <strain evidence="7">BX8</strain>
    </source>
</reference>
<dbReference type="InterPro" id="IPR023750">
    <property type="entry name" value="RbsD-like_sf"/>
</dbReference>
<feature type="binding site" evidence="6">
    <location>
        <begin position="121"/>
        <end position="123"/>
    </location>
    <ligand>
        <name>substrate</name>
    </ligand>
</feature>
<dbReference type="EMBL" id="JACONZ010000005">
    <property type="protein sequence ID" value="MBC5582472.1"/>
    <property type="molecule type" value="Genomic_DNA"/>
</dbReference>
<evidence type="ECO:0000256" key="5">
    <source>
        <dbReference type="ARBA" id="ARBA00023277"/>
    </source>
</evidence>
<proteinExistence type="inferred from homology"/>
<comment type="caution">
    <text evidence="7">The sequence shown here is derived from an EMBL/GenBank/DDBJ whole genome shotgun (WGS) entry which is preliminary data.</text>
</comment>
<dbReference type="Pfam" id="PF05025">
    <property type="entry name" value="RbsD_FucU"/>
    <property type="match status" value="1"/>
</dbReference>
<evidence type="ECO:0000313" key="8">
    <source>
        <dbReference type="Proteomes" id="UP000659630"/>
    </source>
</evidence>
<dbReference type="SUPFAM" id="SSF102546">
    <property type="entry name" value="RbsD-like"/>
    <property type="match status" value="1"/>
</dbReference>
<evidence type="ECO:0000256" key="2">
    <source>
        <dbReference type="ARBA" id="ARBA00012862"/>
    </source>
</evidence>
<feature type="binding site" evidence="6">
    <location>
        <position position="99"/>
    </location>
    <ligand>
        <name>substrate</name>
    </ligand>
</feature>
<organism evidence="7 8">
    <name type="scientific">Anaerofilum hominis</name>
    <dbReference type="NCBI Taxonomy" id="2763016"/>
    <lineage>
        <taxon>Bacteria</taxon>
        <taxon>Bacillati</taxon>
        <taxon>Bacillota</taxon>
        <taxon>Clostridia</taxon>
        <taxon>Eubacteriales</taxon>
        <taxon>Oscillospiraceae</taxon>
        <taxon>Anaerofilum</taxon>
    </lineage>
</organism>
<dbReference type="EC" id="5.4.99.62" evidence="2 6"/>
<dbReference type="Gene3D" id="3.40.1650.10">
    <property type="entry name" value="RbsD-like domain"/>
    <property type="match status" value="1"/>
</dbReference>
<dbReference type="InterPro" id="IPR007721">
    <property type="entry name" value="RbsD_FucU"/>
</dbReference>
<comment type="function">
    <text evidence="6">Catalyzes the interconversion of beta-pyran and beta-furan forms of D-ribose.</text>
</comment>
<keyword evidence="5 6" id="KW-0119">Carbohydrate metabolism</keyword>
<dbReference type="GO" id="GO:0048029">
    <property type="term" value="F:monosaccharide binding"/>
    <property type="evidence" value="ECO:0007669"/>
    <property type="project" value="InterPro"/>
</dbReference>
<feature type="binding site" evidence="6">
    <location>
        <position position="28"/>
    </location>
    <ligand>
        <name>substrate</name>
    </ligand>
</feature>
<keyword evidence="8" id="KW-1185">Reference proteome</keyword>
<keyword evidence="4 6" id="KW-0413">Isomerase</keyword>
<dbReference type="PANTHER" id="PTHR37831:SF1">
    <property type="entry name" value="D-RIBOSE PYRANASE"/>
    <property type="match status" value="1"/>
</dbReference>
<name>A0A923L260_9FIRM</name>
<dbReference type="GO" id="GO:0019303">
    <property type="term" value="P:D-ribose catabolic process"/>
    <property type="evidence" value="ECO:0007669"/>
    <property type="project" value="UniProtKB-UniRule"/>
</dbReference>
<dbReference type="Proteomes" id="UP000659630">
    <property type="component" value="Unassembled WGS sequence"/>
</dbReference>
<comment type="pathway">
    <text evidence="6">Carbohydrate metabolism; D-ribose degradation; D-ribose 5-phosphate from beta-D-ribopyranose: step 1/2.</text>
</comment>
<dbReference type="PANTHER" id="PTHR37831">
    <property type="entry name" value="D-RIBOSE PYRANASE"/>
    <property type="match status" value="1"/>
</dbReference>
<keyword evidence="3 6" id="KW-0963">Cytoplasm</keyword>
<dbReference type="GO" id="GO:0016872">
    <property type="term" value="F:intramolecular lyase activity"/>
    <property type="evidence" value="ECO:0007669"/>
    <property type="project" value="UniProtKB-UniRule"/>
</dbReference>
<accession>A0A923L260</accession>
<dbReference type="GO" id="GO:0062193">
    <property type="term" value="F:D-ribose pyranase activity"/>
    <property type="evidence" value="ECO:0007669"/>
    <property type="project" value="UniProtKB-EC"/>
</dbReference>
<sequence length="132" mass="14331">MKKTVLLNAGVTSMIAEMGHTDTLTIGDCGLPIRGQAKRLDLALKFGVPGFIETLQTVLTELQVEKAILAEEIKAASPDMERQILNCLGEKVEVEYVPHECLKKMSESSRAVVRTGENTSYANVILVAGVPF</sequence>
<protein>
    <recommendedName>
        <fullName evidence="2 6">D-ribose pyranase</fullName>
        <ecNumber evidence="2 6">5.4.99.62</ecNumber>
    </recommendedName>
</protein>
<feature type="active site" description="Proton donor" evidence="6">
    <location>
        <position position="20"/>
    </location>
</feature>
<dbReference type="HAMAP" id="MF_01661">
    <property type="entry name" value="D_rib_pyranase"/>
    <property type="match status" value="1"/>
</dbReference>
<evidence type="ECO:0000256" key="4">
    <source>
        <dbReference type="ARBA" id="ARBA00023235"/>
    </source>
</evidence>
<evidence type="ECO:0000256" key="3">
    <source>
        <dbReference type="ARBA" id="ARBA00022490"/>
    </source>
</evidence>
<dbReference type="GO" id="GO:0005829">
    <property type="term" value="C:cytosol"/>
    <property type="evidence" value="ECO:0007669"/>
    <property type="project" value="TreeGrafter"/>
</dbReference>
<evidence type="ECO:0000313" key="7">
    <source>
        <dbReference type="EMBL" id="MBC5582472.1"/>
    </source>
</evidence>
<comment type="subcellular location">
    <subcellularLocation>
        <location evidence="6">Cytoplasm</location>
    </subcellularLocation>
</comment>
<dbReference type="AlphaFoldDB" id="A0A923L260"/>
<dbReference type="NCBIfam" id="NF008761">
    <property type="entry name" value="PRK11797.1"/>
    <property type="match status" value="1"/>
</dbReference>